<evidence type="ECO:0000313" key="2">
    <source>
        <dbReference type="Proteomes" id="UP000006753"/>
    </source>
</evidence>
<evidence type="ECO:0000313" key="1">
    <source>
        <dbReference type="EMBL" id="EKD16340.1"/>
    </source>
</evidence>
<gene>
    <name evidence="1" type="ORF">MBM_05634</name>
</gene>
<dbReference type="HOGENOM" id="CLU_1086170_0_0_1"/>
<proteinExistence type="predicted"/>
<dbReference type="InParanoid" id="K1WFS5"/>
<organism evidence="1 2">
    <name type="scientific">Marssonina brunnea f. sp. multigermtubi (strain MB_m1)</name>
    <name type="common">Marssonina leaf spot fungus</name>
    <dbReference type="NCBI Taxonomy" id="1072389"/>
    <lineage>
        <taxon>Eukaryota</taxon>
        <taxon>Fungi</taxon>
        <taxon>Dikarya</taxon>
        <taxon>Ascomycota</taxon>
        <taxon>Pezizomycotina</taxon>
        <taxon>Leotiomycetes</taxon>
        <taxon>Helotiales</taxon>
        <taxon>Drepanopezizaceae</taxon>
        <taxon>Drepanopeziza</taxon>
    </lineage>
</organism>
<sequence>MPEVKSASKEEFRLLLSATDYKDEEEEEVKDTKAKCKIPSERSKLIKIKKNIRQQKEKNYGTFKARAFQESSTAIKIDSEDKLFDSLIKEESFRPFRPTKADEAIKDVEGEVEITQRIPRRKKKRTYRRKKFIDPYVTTKAQEKAVAAIMKSRIELILMNALIVKRLSRNEESKLDLLATQIRKQLIARNCFEVAMKTLKVFINIDGIVKSKSFFDNRFKVNVINKKVVKIAKLLIITDRALIYITVFEDLYNFDK</sequence>
<dbReference type="Proteomes" id="UP000006753">
    <property type="component" value="Unassembled WGS sequence"/>
</dbReference>
<reference evidence="1 2" key="1">
    <citation type="journal article" date="2012" name="BMC Genomics">
        <title>Sequencing the genome of Marssonina brunnea reveals fungus-poplar co-evolution.</title>
        <authorList>
            <person name="Zhu S."/>
            <person name="Cao Y.-Z."/>
            <person name="Jiang C."/>
            <person name="Tan B.-Y."/>
            <person name="Wang Z."/>
            <person name="Feng S."/>
            <person name="Zhang L."/>
            <person name="Su X.-H."/>
            <person name="Brejova B."/>
            <person name="Vinar T."/>
            <person name="Xu M."/>
            <person name="Wang M.-X."/>
            <person name="Zhang S.-G."/>
            <person name="Huang M.-R."/>
            <person name="Wu R."/>
            <person name="Zhou Y."/>
        </authorList>
    </citation>
    <scope>NUCLEOTIDE SEQUENCE [LARGE SCALE GENOMIC DNA]</scope>
    <source>
        <strain evidence="1 2">MB_m1</strain>
    </source>
</reference>
<keyword evidence="2" id="KW-1185">Reference proteome</keyword>
<dbReference type="AlphaFoldDB" id="K1WFS5"/>
<dbReference type="KEGG" id="mbe:MBM_05634"/>
<name>K1WFS5_MARBU</name>
<dbReference type="EMBL" id="JH921439">
    <property type="protein sequence ID" value="EKD16340.1"/>
    <property type="molecule type" value="Genomic_DNA"/>
</dbReference>
<protein>
    <submittedName>
        <fullName evidence="1">Uncharacterized protein</fullName>
    </submittedName>
</protein>
<accession>K1WFS5</accession>